<name>A0A1C3V6Z0_9HYPH</name>
<protein>
    <submittedName>
        <fullName evidence="1">Uncharacterized protein</fullName>
    </submittedName>
</protein>
<dbReference type="Proteomes" id="UP000186228">
    <property type="component" value="Unassembled WGS sequence"/>
</dbReference>
<dbReference type="EMBL" id="FMAC01000004">
    <property type="protein sequence ID" value="SCB23586.1"/>
    <property type="molecule type" value="Genomic_DNA"/>
</dbReference>
<accession>A0A1C3V6Z0</accession>
<reference evidence="2" key="1">
    <citation type="submission" date="2016-08" db="EMBL/GenBank/DDBJ databases">
        <authorList>
            <person name="Varghese N."/>
            <person name="Submissions Spin"/>
        </authorList>
    </citation>
    <scope>NUCLEOTIDE SEQUENCE [LARGE SCALE GENOMIC DNA]</scope>
    <source>
        <strain evidence="2">CCBAU 57015</strain>
    </source>
</reference>
<gene>
    <name evidence="1" type="ORF">GA0061100_104521</name>
</gene>
<sequence length="50" mass="5626">MVICCLLFGDESSFCELGLNEEHQLGKLYLMPTVQVLSCKTQPFALEKAF</sequence>
<evidence type="ECO:0000313" key="2">
    <source>
        <dbReference type="Proteomes" id="UP000186228"/>
    </source>
</evidence>
<organism evidence="1 2">
    <name type="scientific">Rhizobium hainanense</name>
    <dbReference type="NCBI Taxonomy" id="52131"/>
    <lineage>
        <taxon>Bacteria</taxon>
        <taxon>Pseudomonadati</taxon>
        <taxon>Pseudomonadota</taxon>
        <taxon>Alphaproteobacteria</taxon>
        <taxon>Hyphomicrobiales</taxon>
        <taxon>Rhizobiaceae</taxon>
        <taxon>Rhizobium/Agrobacterium group</taxon>
        <taxon>Rhizobium</taxon>
    </lineage>
</organism>
<proteinExistence type="predicted"/>
<dbReference type="AlphaFoldDB" id="A0A1C3V6Z0"/>
<evidence type="ECO:0000313" key="1">
    <source>
        <dbReference type="EMBL" id="SCB23586.1"/>
    </source>
</evidence>
<keyword evidence="2" id="KW-1185">Reference proteome</keyword>